<protein>
    <submittedName>
        <fullName evidence="2">Uncharacterized protein</fullName>
    </submittedName>
</protein>
<accession>A0A6J5KPA9</accession>
<gene>
    <name evidence="1" type="ORF">UFOVP32_31</name>
    <name evidence="2" type="ORF">UFOVP50_45</name>
</gene>
<proteinExistence type="predicted"/>
<evidence type="ECO:0000313" key="2">
    <source>
        <dbReference type="EMBL" id="CAB4123701.1"/>
    </source>
</evidence>
<organism evidence="2">
    <name type="scientific">uncultured Caudovirales phage</name>
    <dbReference type="NCBI Taxonomy" id="2100421"/>
    <lineage>
        <taxon>Viruses</taxon>
        <taxon>Duplodnaviria</taxon>
        <taxon>Heunggongvirae</taxon>
        <taxon>Uroviricota</taxon>
        <taxon>Caudoviricetes</taxon>
        <taxon>Peduoviridae</taxon>
        <taxon>Maltschvirus</taxon>
        <taxon>Maltschvirus maltsch</taxon>
    </lineage>
</organism>
<sequence length="81" mass="9324">MTLLMKTHILKASKRHPHLRGADLAWDEPGKCIITLRDGITWDARDGNRHVEGFVFANDSMDNRDTLAHFADRLKWIEPEA</sequence>
<reference evidence="2" key="1">
    <citation type="submission" date="2020-04" db="EMBL/GenBank/DDBJ databases">
        <authorList>
            <person name="Chiriac C."/>
            <person name="Salcher M."/>
            <person name="Ghai R."/>
            <person name="Kavagutti S V."/>
        </authorList>
    </citation>
    <scope>NUCLEOTIDE SEQUENCE</scope>
</reference>
<dbReference type="EMBL" id="LR796173">
    <property type="protein sequence ID" value="CAB4123701.1"/>
    <property type="molecule type" value="Genomic_DNA"/>
</dbReference>
<name>A0A6J5KPA9_9CAUD</name>
<evidence type="ECO:0000313" key="1">
    <source>
        <dbReference type="EMBL" id="CAB4122513.1"/>
    </source>
</evidence>
<dbReference type="EMBL" id="LR796160">
    <property type="protein sequence ID" value="CAB4122513.1"/>
    <property type="molecule type" value="Genomic_DNA"/>
</dbReference>